<dbReference type="GO" id="GO:0005886">
    <property type="term" value="C:plasma membrane"/>
    <property type="evidence" value="ECO:0007669"/>
    <property type="project" value="UniProtKB-SubCell"/>
</dbReference>
<dbReference type="SMART" id="SM00387">
    <property type="entry name" value="HATPase_c"/>
    <property type="match status" value="1"/>
</dbReference>
<dbReference type="AlphaFoldDB" id="A0A2S8F1C4"/>
<evidence type="ECO:0000256" key="11">
    <source>
        <dbReference type="ARBA" id="ARBA00023012"/>
    </source>
</evidence>
<evidence type="ECO:0000256" key="5">
    <source>
        <dbReference type="ARBA" id="ARBA00022475"/>
    </source>
</evidence>
<feature type="transmembrane region" description="Helical" evidence="13">
    <location>
        <begin position="7"/>
        <end position="32"/>
    </location>
</feature>
<dbReference type="SMART" id="SM00388">
    <property type="entry name" value="HisKA"/>
    <property type="match status" value="1"/>
</dbReference>
<dbReference type="RefSeq" id="WP_105357560.1">
    <property type="nucleotide sequence ID" value="NZ_PUIA01000069.1"/>
</dbReference>
<comment type="subcellular location">
    <subcellularLocation>
        <location evidence="2">Cell membrane</location>
    </subcellularLocation>
    <subcellularLocation>
        <location evidence="3">Membrane raft</location>
        <topology evidence="3">Multi-pass membrane protein</topology>
    </subcellularLocation>
</comment>
<dbReference type="PROSITE" id="PS50109">
    <property type="entry name" value="HIS_KIN"/>
    <property type="match status" value="1"/>
</dbReference>
<evidence type="ECO:0000256" key="6">
    <source>
        <dbReference type="ARBA" id="ARBA00022553"/>
    </source>
</evidence>
<keyword evidence="9" id="KW-0418">Kinase</keyword>
<proteinExistence type="predicted"/>
<evidence type="ECO:0000256" key="13">
    <source>
        <dbReference type="SAM" id="Phobius"/>
    </source>
</evidence>
<comment type="caution">
    <text evidence="16">The sequence shown here is derived from an EMBL/GenBank/DDBJ whole genome shotgun (WGS) entry which is preliminary data.</text>
</comment>
<evidence type="ECO:0000256" key="9">
    <source>
        <dbReference type="ARBA" id="ARBA00022777"/>
    </source>
</evidence>
<dbReference type="FunFam" id="3.30.565.10:FF:000023">
    <property type="entry name" value="PAS domain-containing sensor histidine kinase"/>
    <property type="match status" value="1"/>
</dbReference>
<protein>
    <recommendedName>
        <fullName evidence="4">histidine kinase</fullName>
        <ecNumber evidence="4">2.7.13.3</ecNumber>
    </recommendedName>
</protein>
<gene>
    <name evidence="16" type="ORF">C5Y96_21205</name>
</gene>
<dbReference type="InterPro" id="IPR036890">
    <property type="entry name" value="HATPase_C_sf"/>
</dbReference>
<reference evidence="16 17" key="1">
    <citation type="submission" date="2018-02" db="EMBL/GenBank/DDBJ databases">
        <title>Comparative genomes isolates from brazilian mangrove.</title>
        <authorList>
            <person name="Araujo J.E."/>
            <person name="Taketani R.G."/>
            <person name="Silva M.C.P."/>
            <person name="Loureco M.V."/>
            <person name="Andreote F.D."/>
        </authorList>
    </citation>
    <scope>NUCLEOTIDE SEQUENCE [LARGE SCALE GENOMIC DNA]</scope>
    <source>
        <strain evidence="16 17">HEX-2 MGV</strain>
    </source>
</reference>
<accession>A0A2S8F1C4</accession>
<dbReference type="PROSITE" id="PS50112">
    <property type="entry name" value="PAS"/>
    <property type="match status" value="1"/>
</dbReference>
<dbReference type="SUPFAM" id="SSF47384">
    <property type="entry name" value="Homodimeric domain of signal transducing histidine kinase"/>
    <property type="match status" value="1"/>
</dbReference>
<dbReference type="Gene3D" id="1.10.287.130">
    <property type="match status" value="1"/>
</dbReference>
<dbReference type="PANTHER" id="PTHR43711">
    <property type="entry name" value="TWO-COMPONENT HISTIDINE KINASE"/>
    <property type="match status" value="1"/>
</dbReference>
<keyword evidence="8" id="KW-0547">Nucleotide-binding</keyword>
<dbReference type="Gene3D" id="3.30.450.20">
    <property type="entry name" value="PAS domain"/>
    <property type="match status" value="1"/>
</dbReference>
<keyword evidence="13" id="KW-0812">Transmembrane</keyword>
<evidence type="ECO:0000256" key="7">
    <source>
        <dbReference type="ARBA" id="ARBA00022679"/>
    </source>
</evidence>
<dbReference type="Pfam" id="PF02518">
    <property type="entry name" value="HATPase_c"/>
    <property type="match status" value="1"/>
</dbReference>
<feature type="domain" description="Histidine kinase" evidence="14">
    <location>
        <begin position="273"/>
        <end position="491"/>
    </location>
</feature>
<organism evidence="16 17">
    <name type="scientific">Blastopirellula marina</name>
    <dbReference type="NCBI Taxonomy" id="124"/>
    <lineage>
        <taxon>Bacteria</taxon>
        <taxon>Pseudomonadati</taxon>
        <taxon>Planctomycetota</taxon>
        <taxon>Planctomycetia</taxon>
        <taxon>Pirellulales</taxon>
        <taxon>Pirellulaceae</taxon>
        <taxon>Blastopirellula</taxon>
    </lineage>
</organism>
<dbReference type="OrthoDB" id="9813151at2"/>
<dbReference type="GO" id="GO:0000155">
    <property type="term" value="F:phosphorelay sensor kinase activity"/>
    <property type="evidence" value="ECO:0007669"/>
    <property type="project" value="InterPro"/>
</dbReference>
<evidence type="ECO:0000256" key="4">
    <source>
        <dbReference type="ARBA" id="ARBA00012438"/>
    </source>
</evidence>
<feature type="domain" description="PAS" evidence="15">
    <location>
        <begin position="141"/>
        <end position="178"/>
    </location>
</feature>
<dbReference type="InterPro" id="IPR036097">
    <property type="entry name" value="HisK_dim/P_sf"/>
</dbReference>
<keyword evidence="12 13" id="KW-0472">Membrane</keyword>
<dbReference type="InterPro" id="IPR004358">
    <property type="entry name" value="Sig_transdc_His_kin-like_C"/>
</dbReference>
<dbReference type="Proteomes" id="UP000240009">
    <property type="component" value="Unassembled WGS sequence"/>
</dbReference>
<dbReference type="PANTHER" id="PTHR43711:SF30">
    <property type="entry name" value="HISTIDINE KINASE"/>
    <property type="match status" value="1"/>
</dbReference>
<evidence type="ECO:0000256" key="3">
    <source>
        <dbReference type="ARBA" id="ARBA00004314"/>
    </source>
</evidence>
<dbReference type="Gene3D" id="3.30.565.10">
    <property type="entry name" value="Histidine kinase-like ATPase, C-terminal domain"/>
    <property type="match status" value="1"/>
</dbReference>
<name>A0A2S8F1C4_9BACT</name>
<dbReference type="InterPro" id="IPR035965">
    <property type="entry name" value="PAS-like_dom_sf"/>
</dbReference>
<keyword evidence="11" id="KW-0902">Two-component regulatory system</keyword>
<dbReference type="CDD" id="cd00082">
    <property type="entry name" value="HisKA"/>
    <property type="match status" value="1"/>
</dbReference>
<dbReference type="InterPro" id="IPR003661">
    <property type="entry name" value="HisK_dim/P_dom"/>
</dbReference>
<comment type="catalytic activity">
    <reaction evidence="1">
        <text>ATP + protein L-histidine = ADP + protein N-phospho-L-histidine.</text>
        <dbReference type="EC" id="2.7.13.3"/>
    </reaction>
</comment>
<dbReference type="InterPro" id="IPR005467">
    <property type="entry name" value="His_kinase_dom"/>
</dbReference>
<keyword evidence="7" id="KW-0808">Transferase</keyword>
<keyword evidence="6" id="KW-0597">Phosphoprotein</keyword>
<keyword evidence="5" id="KW-1003">Cell membrane</keyword>
<dbReference type="GO" id="GO:0005524">
    <property type="term" value="F:ATP binding"/>
    <property type="evidence" value="ECO:0007669"/>
    <property type="project" value="UniProtKB-KW"/>
</dbReference>
<evidence type="ECO:0000313" key="16">
    <source>
        <dbReference type="EMBL" id="PQO25972.1"/>
    </source>
</evidence>
<dbReference type="EC" id="2.7.13.3" evidence="4"/>
<dbReference type="InterPro" id="IPR000014">
    <property type="entry name" value="PAS"/>
</dbReference>
<evidence type="ECO:0000256" key="8">
    <source>
        <dbReference type="ARBA" id="ARBA00022741"/>
    </source>
</evidence>
<dbReference type="InterPro" id="IPR003594">
    <property type="entry name" value="HATPase_dom"/>
</dbReference>
<dbReference type="InterPro" id="IPR050736">
    <property type="entry name" value="Sensor_HK_Regulatory"/>
</dbReference>
<dbReference type="FunFam" id="1.10.287.130:FF:000001">
    <property type="entry name" value="Two-component sensor histidine kinase"/>
    <property type="match status" value="1"/>
</dbReference>
<feature type="transmembrane region" description="Helical" evidence="13">
    <location>
        <begin position="38"/>
        <end position="58"/>
    </location>
</feature>
<evidence type="ECO:0000256" key="1">
    <source>
        <dbReference type="ARBA" id="ARBA00000085"/>
    </source>
</evidence>
<dbReference type="GO" id="GO:0045121">
    <property type="term" value="C:membrane raft"/>
    <property type="evidence" value="ECO:0007669"/>
    <property type="project" value="UniProtKB-SubCell"/>
</dbReference>
<sequence length="497" mass="54860">MTANRPGIFALFTWLCPIVLGLTLVAISTATILDQAGASLPVILALVGVAIAMVVSIAQRASYRQLSQNLYIQLEKLSAMSTDDLDPERFQQQLRQANLSDRAQRILTEIYQSIDQDREKIYEFQQKSASSEVRAHLAETRTAQINWVIEGLTEPVLMVNQYGEITLKNSAAIKLLGLKDVAEGTPLEKGLHCESLVQLLHETRRRKLKSTRLAEIELEDPDNEKHWYRVTVNTVSEGEHEGASESGFGAVAVMRDISGYKAIQRRNAEFVSAVSHEMKTPLAGIKAYTELLADGEAEDEETRDEFLGVISGQADRLQRLIDNLLNLARIEAGVVSVSKKPRSLNDLLDEAAAIVQPTAEQKHITLKVELSPMYLGVLADRDMILQAAINLLSNAIKYTPDGGNVTLRSRMSDREVHFEVEDTGVGLSPEDCEMVFEKFYRVKKDQKMASGTGLGLPLAKHIVEDVHSGTLTVKSELGKGSTFMIALPTVQVIEHAS</sequence>
<evidence type="ECO:0000256" key="2">
    <source>
        <dbReference type="ARBA" id="ARBA00004236"/>
    </source>
</evidence>
<evidence type="ECO:0000259" key="15">
    <source>
        <dbReference type="PROSITE" id="PS50112"/>
    </source>
</evidence>
<keyword evidence="13" id="KW-1133">Transmembrane helix</keyword>
<evidence type="ECO:0000259" key="14">
    <source>
        <dbReference type="PROSITE" id="PS50109"/>
    </source>
</evidence>
<dbReference type="SUPFAM" id="SSF55874">
    <property type="entry name" value="ATPase domain of HSP90 chaperone/DNA topoisomerase II/histidine kinase"/>
    <property type="match status" value="1"/>
</dbReference>
<keyword evidence="10" id="KW-0067">ATP-binding</keyword>
<evidence type="ECO:0000313" key="17">
    <source>
        <dbReference type="Proteomes" id="UP000240009"/>
    </source>
</evidence>
<evidence type="ECO:0000256" key="10">
    <source>
        <dbReference type="ARBA" id="ARBA00022840"/>
    </source>
</evidence>
<dbReference type="EMBL" id="PUIA01000069">
    <property type="protein sequence ID" value="PQO25972.1"/>
    <property type="molecule type" value="Genomic_DNA"/>
</dbReference>
<evidence type="ECO:0000256" key="12">
    <source>
        <dbReference type="ARBA" id="ARBA00023136"/>
    </source>
</evidence>
<dbReference type="SUPFAM" id="SSF55785">
    <property type="entry name" value="PYP-like sensor domain (PAS domain)"/>
    <property type="match status" value="1"/>
</dbReference>
<dbReference type="PRINTS" id="PR00344">
    <property type="entry name" value="BCTRLSENSOR"/>
</dbReference>
<dbReference type="Pfam" id="PF00512">
    <property type="entry name" value="HisKA"/>
    <property type="match status" value="1"/>
</dbReference>